<reference evidence="1" key="1">
    <citation type="journal article" date="2015" name="Nature">
        <title>Complex archaea that bridge the gap between prokaryotes and eukaryotes.</title>
        <authorList>
            <person name="Spang A."/>
            <person name="Saw J.H."/>
            <person name="Jorgensen S.L."/>
            <person name="Zaremba-Niedzwiedzka K."/>
            <person name="Martijn J."/>
            <person name="Lind A.E."/>
            <person name="van Eijk R."/>
            <person name="Schleper C."/>
            <person name="Guy L."/>
            <person name="Ettema T.J."/>
        </authorList>
    </citation>
    <scope>NUCLEOTIDE SEQUENCE</scope>
</reference>
<sequence>MKRILIIFTVIILLCGGLFAQQSKLTSFQLPLDGRLVSGLDPAKLIDTTGQSPQISNFATLTNMEYTDNGIRSIRGFTKITTNPLTSHPRINNIFQFVKSNPVETHILVQSRNTSDGDGKVFVHSTSTPNIGTFTPVALHTDASGAGTGRFSDAPIGHVVYNNGVEQTQVWGGLENKPGFFSIFDGASPDTTSVWSQDFTDAVTNSSTDSENIATFKRNDTTGSTTAWIVGRLPLQGFKLYVGTPNTVATATVFVDYWNGSTMTAVTNLDDGTFSGGIPIAQTGIISFDSTEETAKVRIIDGVYGYFFRLTVPSASESTTLTQVTVDEPFQKIRDFWDGIPRTILSFQVGTGTVFTDNTTNVFEDRFSYDDTTLFDESTYATVDDKGGVGSFLALGFNERIMGLEIKFIPDKNNTINSVMTISTWDGENWQAVSDLRDGTFTDSKTFRQTGIVTWTPREENVEFKREVGGRAEQLFYYRITTDNTMQGTANKLFIYHISGIPVQKKISNFKFSLNAQGRLWLFNDKAAERNISIVSNVATLNVFNGLGSGDPLFYGNDEDVQAAIPIHIRTTAGSRENILVLKNNATHLLVGENPEEWDVVTISGRIGCNAPLTLKGSSIGLEFAPLQSKQIVIWQGSGGIYIWDGTSIIPISDSISNYFDQSKPEAINLNRVNLSRAFFEVHDDNHYYHWLFSSKATSTNDLDTEMVFDLKRQGWFRIARTGKPLQAGTSVVATSTGASFAYGVIDDGDLMRLNHGTDWDGLPLTSVFETGDIPLGGNVMTETELRYLRIIMASKSTTTNSLGITHFVDTEVTGTTFSLSPSNSGFRLALPVFAPRDNTGTFHRFRASMTTSAEDRGFEPMALSGFFRPTREVHR</sequence>
<dbReference type="EMBL" id="LAZR01008374">
    <property type="protein sequence ID" value="KKM79166.1"/>
    <property type="molecule type" value="Genomic_DNA"/>
</dbReference>
<dbReference type="AlphaFoldDB" id="A0A0F9KWL7"/>
<protein>
    <submittedName>
        <fullName evidence="1">Uncharacterized protein</fullName>
    </submittedName>
</protein>
<evidence type="ECO:0000313" key="1">
    <source>
        <dbReference type="EMBL" id="KKM79166.1"/>
    </source>
</evidence>
<proteinExistence type="predicted"/>
<comment type="caution">
    <text evidence="1">The sequence shown here is derived from an EMBL/GenBank/DDBJ whole genome shotgun (WGS) entry which is preliminary data.</text>
</comment>
<accession>A0A0F9KWL7</accession>
<organism evidence="1">
    <name type="scientific">marine sediment metagenome</name>
    <dbReference type="NCBI Taxonomy" id="412755"/>
    <lineage>
        <taxon>unclassified sequences</taxon>
        <taxon>metagenomes</taxon>
        <taxon>ecological metagenomes</taxon>
    </lineage>
</organism>
<gene>
    <name evidence="1" type="ORF">LCGC14_1352680</name>
</gene>
<name>A0A0F9KWL7_9ZZZZ</name>